<name>G9PF97_9ACTO</name>
<evidence type="ECO:0000256" key="3">
    <source>
        <dbReference type="SAM" id="SignalP"/>
    </source>
</evidence>
<accession>G9PF97</accession>
<feature type="compositionally biased region" description="Low complexity" evidence="1">
    <location>
        <begin position="188"/>
        <end position="219"/>
    </location>
</feature>
<evidence type="ECO:0000313" key="4">
    <source>
        <dbReference type="EMBL" id="EHM88708.1"/>
    </source>
</evidence>
<feature type="region of interest" description="Disordered" evidence="1">
    <location>
        <begin position="177"/>
        <end position="219"/>
    </location>
</feature>
<dbReference type="HOGENOM" id="CLU_066803_0_0_11"/>
<feature type="compositionally biased region" description="Low complexity" evidence="1">
    <location>
        <begin position="290"/>
        <end position="325"/>
    </location>
</feature>
<evidence type="ECO:0000256" key="1">
    <source>
        <dbReference type="SAM" id="MobiDB-lite"/>
    </source>
</evidence>
<keyword evidence="2" id="KW-0472">Membrane</keyword>
<dbReference type="AlphaFoldDB" id="G9PF97"/>
<keyword evidence="3" id="KW-0732">Signal</keyword>
<keyword evidence="2" id="KW-1133">Transmembrane helix</keyword>
<keyword evidence="5" id="KW-1185">Reference proteome</keyword>
<evidence type="ECO:0000313" key="5">
    <source>
        <dbReference type="Proteomes" id="UP000003822"/>
    </source>
</evidence>
<dbReference type="STRING" id="435830.HMPREF0045_00921"/>
<dbReference type="PATRIC" id="fig|435830.3.peg.893"/>
<gene>
    <name evidence="4" type="ORF">HMPREF0045_00921</name>
</gene>
<dbReference type="RefSeq" id="WP_005985996.1">
    <property type="nucleotide sequence ID" value="NZ_JH470338.1"/>
</dbReference>
<proteinExistence type="predicted"/>
<comment type="caution">
    <text evidence="4">The sequence shown here is derived from an EMBL/GenBank/DDBJ whole genome shotgun (WGS) entry which is preliminary data.</text>
</comment>
<keyword evidence="2" id="KW-0812">Transmembrane</keyword>
<dbReference type="EMBL" id="ACRN01000004">
    <property type="protein sequence ID" value="EHM88708.1"/>
    <property type="molecule type" value="Genomic_DNA"/>
</dbReference>
<sequence length="342" mass="35958">MKRLLAIALAFLTLVAGALLAPAATATEKVDVKLLFALNADGSNDELAAVYGSENTVNSSNCKDTKDYISKFTQKDGKNQCIFAKHHEKDSYGSNWLAYQSGDTLKFSFLNLTAFIRSDISEAFGIYYSDLNVISSGAAVPLNATVTDQSLSPTVDKSDKFVYYTWEGSDATNSSASLKGTLPLSGATSSPTSDPTSSPTSSSTNTPAPVFTATPSDTPSATATALAAKHNSNDSNTTLYVVLGIAAAAALIGVVVTVVLVKKRKSSAPAPGFYPPVSPTMPYNGPYPGPQAQQGYRGPQQPQGYPGAQQQGYPGPQQPQANQPRPGQPPYGANPNYPQNRN</sequence>
<protein>
    <submittedName>
        <fullName evidence="4">Uncharacterized protein</fullName>
    </submittedName>
</protein>
<feature type="transmembrane region" description="Helical" evidence="2">
    <location>
        <begin position="239"/>
        <end position="261"/>
    </location>
</feature>
<feature type="region of interest" description="Disordered" evidence="1">
    <location>
        <begin position="282"/>
        <end position="342"/>
    </location>
</feature>
<dbReference type="Proteomes" id="UP000003822">
    <property type="component" value="Unassembled WGS sequence"/>
</dbReference>
<organism evidence="4 5">
    <name type="scientific">Actinomyces graevenitzii C83</name>
    <dbReference type="NCBI Taxonomy" id="435830"/>
    <lineage>
        <taxon>Bacteria</taxon>
        <taxon>Bacillati</taxon>
        <taxon>Actinomycetota</taxon>
        <taxon>Actinomycetes</taxon>
        <taxon>Actinomycetales</taxon>
        <taxon>Actinomycetaceae</taxon>
        <taxon>Actinomyces</taxon>
    </lineage>
</organism>
<feature type="signal peptide" evidence="3">
    <location>
        <begin position="1"/>
        <end position="23"/>
    </location>
</feature>
<evidence type="ECO:0000256" key="2">
    <source>
        <dbReference type="SAM" id="Phobius"/>
    </source>
</evidence>
<reference evidence="4 5" key="1">
    <citation type="submission" date="2011-10" db="EMBL/GenBank/DDBJ databases">
        <title>The Genome Sequence of Actinomyces graevenitzii C83.</title>
        <authorList>
            <consortium name="The Broad Institute Genome Sequencing Platform"/>
            <consortium name="The Broad Institute Genome Sequencing Center for Infectious Disease"/>
            <person name="Earl A."/>
            <person name="Ward D."/>
            <person name="Feldgarden M."/>
            <person name="Gevers D."/>
            <person name="Sibley C.D."/>
            <person name="Field T.R."/>
            <person name="Grinwis M."/>
            <person name="Eshaghurshan C.S."/>
            <person name="Surette M.G."/>
            <person name="Young S.K."/>
            <person name="Zeng Q."/>
            <person name="Gargeya S."/>
            <person name="Fitzgerald M."/>
            <person name="Haas B."/>
            <person name="Abouelleil A."/>
            <person name="Alvarado L."/>
            <person name="Arachchi H.M."/>
            <person name="Berlin A."/>
            <person name="Brown A."/>
            <person name="Chapman S.B."/>
            <person name="Chen Z."/>
            <person name="Dunbar C."/>
            <person name="Freedman E."/>
            <person name="Gearin G."/>
            <person name="Goldberg J."/>
            <person name="Griggs A."/>
            <person name="Gujja S."/>
            <person name="Heiman D."/>
            <person name="Howarth C."/>
            <person name="Larson L."/>
            <person name="Lui A."/>
            <person name="MacDonald P.J.P."/>
            <person name="Montmayeur A."/>
            <person name="Murphy C."/>
            <person name="Neiman D."/>
            <person name="Pearson M."/>
            <person name="Priest M."/>
            <person name="Roberts A."/>
            <person name="Saif S."/>
            <person name="Shea T."/>
            <person name="Shenoy N."/>
            <person name="Sisk P."/>
            <person name="Stolte C."/>
            <person name="Sykes S."/>
            <person name="Wortman J."/>
            <person name="Nusbaum C."/>
            <person name="Birren B."/>
        </authorList>
    </citation>
    <scope>NUCLEOTIDE SEQUENCE [LARGE SCALE GENOMIC DNA]</scope>
    <source>
        <strain evidence="4 5">C83</strain>
    </source>
</reference>
<feature type="chain" id="PRO_5003525811" evidence="3">
    <location>
        <begin position="24"/>
        <end position="342"/>
    </location>
</feature>